<dbReference type="Gene3D" id="3.80.10.10">
    <property type="entry name" value="Ribonuclease Inhibitor"/>
    <property type="match status" value="1"/>
</dbReference>
<keyword evidence="2" id="KW-1185">Reference proteome</keyword>
<feature type="non-terminal residue" evidence="1">
    <location>
        <position position="1"/>
    </location>
</feature>
<dbReference type="Proteomes" id="UP000729357">
    <property type="component" value="Unassembled WGS sequence"/>
</dbReference>
<sequence length="314" mass="35627">MLKASANSILPILATRDFDEIRWIAETLKELMTCDLAQVRPTELQVSAFKHPSWGRSDHFLRFVQHCTSLKILVLGYTANLLVSEEVFSYLAGLRSISMIKIYRFLDEAFIHSVLRLMPSRPLFPAVRDMTFCVKAQAFALLAPSMIAVRRLTLWVEDSNNEICGLVGQLPCLTQLILKFLTAKEFSRNELASLAKLQNLHDLRLEVSEDISGSHLAVPWMKDFDFEEWICSFPHLRILCLDWSSGDTLLTAGATASLARRCPELISVVVLWHHNLNVWMASSPLVKNLKIISFKSISISQDNNNHDELLTNTE</sequence>
<comment type="caution">
    <text evidence="1">The sequence shown here is derived from an EMBL/GenBank/DDBJ whole genome shotgun (WGS) entry which is preliminary data.</text>
</comment>
<name>A0A9P8G2Q8_AURME</name>
<gene>
    <name evidence="1" type="ORF">KCU98_g2183</name>
</gene>
<dbReference type="AlphaFoldDB" id="A0A9P8G2Q8"/>
<reference evidence="1" key="2">
    <citation type="submission" date="2021-08" db="EMBL/GenBank/DDBJ databases">
        <authorList>
            <person name="Gostincar C."/>
            <person name="Sun X."/>
            <person name="Song Z."/>
            <person name="Gunde-Cimerman N."/>
        </authorList>
    </citation>
    <scope>NUCLEOTIDE SEQUENCE</scope>
    <source>
        <strain evidence="1">EXF-9298</strain>
    </source>
</reference>
<protein>
    <submittedName>
        <fullName evidence="1">Uncharacterized protein</fullName>
    </submittedName>
</protein>
<evidence type="ECO:0000313" key="2">
    <source>
        <dbReference type="Proteomes" id="UP000729357"/>
    </source>
</evidence>
<dbReference type="EMBL" id="JAHFXS010000108">
    <property type="protein sequence ID" value="KAG9989025.1"/>
    <property type="molecule type" value="Genomic_DNA"/>
</dbReference>
<evidence type="ECO:0000313" key="1">
    <source>
        <dbReference type="EMBL" id="KAG9989025.1"/>
    </source>
</evidence>
<accession>A0A9P8G2Q8</accession>
<dbReference type="InterPro" id="IPR032675">
    <property type="entry name" value="LRR_dom_sf"/>
</dbReference>
<dbReference type="SUPFAM" id="SSF52047">
    <property type="entry name" value="RNI-like"/>
    <property type="match status" value="1"/>
</dbReference>
<organism evidence="1 2">
    <name type="scientific">Aureobasidium melanogenum</name>
    <name type="common">Aureobasidium pullulans var. melanogenum</name>
    <dbReference type="NCBI Taxonomy" id="46634"/>
    <lineage>
        <taxon>Eukaryota</taxon>
        <taxon>Fungi</taxon>
        <taxon>Dikarya</taxon>
        <taxon>Ascomycota</taxon>
        <taxon>Pezizomycotina</taxon>
        <taxon>Dothideomycetes</taxon>
        <taxon>Dothideomycetidae</taxon>
        <taxon>Dothideales</taxon>
        <taxon>Saccotheciaceae</taxon>
        <taxon>Aureobasidium</taxon>
    </lineage>
</organism>
<proteinExistence type="predicted"/>
<reference evidence="1" key="1">
    <citation type="journal article" date="2021" name="J Fungi (Basel)">
        <title>Virulence traits and population genomics of the black yeast Aureobasidium melanogenum.</title>
        <authorList>
            <person name="Cernosa A."/>
            <person name="Sun X."/>
            <person name="Gostincar C."/>
            <person name="Fang C."/>
            <person name="Gunde-Cimerman N."/>
            <person name="Song Z."/>
        </authorList>
    </citation>
    <scope>NUCLEOTIDE SEQUENCE</scope>
    <source>
        <strain evidence="1">EXF-9298</strain>
    </source>
</reference>